<dbReference type="GO" id="GO:0016829">
    <property type="term" value="F:lyase activity"/>
    <property type="evidence" value="ECO:0007669"/>
    <property type="project" value="UniProtKB-KW"/>
</dbReference>
<gene>
    <name evidence="6" type="primary">ybaK</name>
    <name evidence="6" type="ORF">IDH50_15360</name>
</gene>
<comment type="similarity">
    <text evidence="1 4">Belongs to the prolyl-tRNA editing family. YbaK/EbsC subfamily.</text>
</comment>
<keyword evidence="2 4" id="KW-0648">Protein biosynthesis</keyword>
<evidence type="ECO:0000313" key="6">
    <source>
        <dbReference type="EMBL" id="MBD1271621.1"/>
    </source>
</evidence>
<dbReference type="InterPro" id="IPR004369">
    <property type="entry name" value="Prolyl-tRNA_editing_YbaK/EbsC"/>
</dbReference>
<comment type="caution">
    <text evidence="6">The sequence shown here is derived from an EMBL/GenBank/DDBJ whole genome shotgun (WGS) entry which is preliminary data.</text>
</comment>
<evidence type="ECO:0000256" key="2">
    <source>
        <dbReference type="ARBA" id="ARBA00022917"/>
    </source>
</evidence>
<dbReference type="AlphaFoldDB" id="A0A8I0FZ32"/>
<dbReference type="CDD" id="cd00002">
    <property type="entry name" value="YbaK_deacylase"/>
    <property type="match status" value="1"/>
</dbReference>
<dbReference type="NCBIfam" id="TIGR00011">
    <property type="entry name" value="YbaK_EbsC"/>
    <property type="match status" value="1"/>
</dbReference>
<reference evidence="6" key="1">
    <citation type="submission" date="2020-09" db="EMBL/GenBank/DDBJ databases">
        <title>Novel species in genus Aeromicrobium.</title>
        <authorList>
            <person name="Zhang G."/>
        </authorList>
    </citation>
    <scope>NUCLEOTIDE SEQUENCE</scope>
    <source>
        <strain evidence="6">SSW1-57</strain>
    </source>
</reference>
<dbReference type="SUPFAM" id="SSF55826">
    <property type="entry name" value="YbaK/ProRS associated domain"/>
    <property type="match status" value="1"/>
</dbReference>
<protein>
    <recommendedName>
        <fullName evidence="4">Cys-tRNA(Pro)/Cys-tRNA(Cys) deacylase</fullName>
        <ecNumber evidence="4">4.2.-.-</ecNumber>
    </recommendedName>
</protein>
<dbReference type="Proteomes" id="UP000659061">
    <property type="component" value="Unassembled WGS sequence"/>
</dbReference>
<sequence>MVRNAGNLTPDGGSLSLVANKKVGEATPALAALHRAGVEVTAHTYEHDPRARSYGHEAADALGLEHARVFKTLMIDVDGLLAVAVVPVSGSLDLKRAASALNGKRAQLADAAAAQRATGYVLGGISPFGQRKLHRTVVDVSALTHPTVFVSGGRRGLDLELAPEDLVAHTRAVTARIAR</sequence>
<keyword evidence="3 4" id="KW-0456">Lyase</keyword>
<dbReference type="EC" id="4.2.-.-" evidence="4"/>
<dbReference type="GO" id="GO:0006412">
    <property type="term" value="P:translation"/>
    <property type="evidence" value="ECO:0007669"/>
    <property type="project" value="UniProtKB-KW"/>
</dbReference>
<feature type="domain" description="YbaK/aminoacyl-tRNA synthetase-associated" evidence="5">
    <location>
        <begin position="54"/>
        <end position="167"/>
    </location>
</feature>
<evidence type="ECO:0000256" key="1">
    <source>
        <dbReference type="ARBA" id="ARBA00009798"/>
    </source>
</evidence>
<evidence type="ECO:0000256" key="4">
    <source>
        <dbReference type="PIRNR" id="PIRNR006181"/>
    </source>
</evidence>
<evidence type="ECO:0000313" key="7">
    <source>
        <dbReference type="Proteomes" id="UP000659061"/>
    </source>
</evidence>
<dbReference type="PIRSF" id="PIRSF006181">
    <property type="entry name" value="EbsC_YbaK"/>
    <property type="match status" value="1"/>
</dbReference>
<organism evidence="6 7">
    <name type="scientific">Aeromicrobium tamlense</name>
    <dbReference type="NCBI Taxonomy" id="375541"/>
    <lineage>
        <taxon>Bacteria</taxon>
        <taxon>Bacillati</taxon>
        <taxon>Actinomycetota</taxon>
        <taxon>Actinomycetes</taxon>
        <taxon>Propionibacteriales</taxon>
        <taxon>Nocardioidaceae</taxon>
        <taxon>Aeromicrobium</taxon>
    </lineage>
</organism>
<dbReference type="GO" id="GO:0002161">
    <property type="term" value="F:aminoacyl-tRNA deacylase activity"/>
    <property type="evidence" value="ECO:0007669"/>
    <property type="project" value="InterPro"/>
</dbReference>
<evidence type="ECO:0000256" key="3">
    <source>
        <dbReference type="ARBA" id="ARBA00023239"/>
    </source>
</evidence>
<dbReference type="Gene3D" id="3.90.960.10">
    <property type="entry name" value="YbaK/aminoacyl-tRNA synthetase-associated domain"/>
    <property type="match status" value="1"/>
</dbReference>
<proteinExistence type="inferred from homology"/>
<dbReference type="EMBL" id="JACWMT010000003">
    <property type="protein sequence ID" value="MBD1271621.1"/>
    <property type="molecule type" value="Genomic_DNA"/>
</dbReference>
<name>A0A8I0FZ32_9ACTN</name>
<dbReference type="PANTHER" id="PTHR30411:SF0">
    <property type="entry name" value="CYS-TRNA(PRO)_CYS-TRNA(CYS) DEACYLASE YBAK"/>
    <property type="match status" value="1"/>
</dbReference>
<dbReference type="InterPro" id="IPR007214">
    <property type="entry name" value="YbaK/aa-tRNA-synth-assoc-dom"/>
</dbReference>
<accession>A0A8I0FZ32</accession>
<dbReference type="InterPro" id="IPR036754">
    <property type="entry name" value="YbaK/aa-tRNA-synt-asso_dom_sf"/>
</dbReference>
<dbReference type="Pfam" id="PF04073">
    <property type="entry name" value="tRNA_edit"/>
    <property type="match status" value="1"/>
</dbReference>
<evidence type="ECO:0000259" key="5">
    <source>
        <dbReference type="Pfam" id="PF04073"/>
    </source>
</evidence>
<dbReference type="PANTHER" id="PTHR30411">
    <property type="entry name" value="CYTOPLASMIC PROTEIN"/>
    <property type="match status" value="1"/>
</dbReference>